<dbReference type="Pfam" id="PF00467">
    <property type="entry name" value="KOW"/>
    <property type="match status" value="1"/>
</dbReference>
<evidence type="ECO:0000256" key="1">
    <source>
        <dbReference type="ARBA" id="ARBA00004072"/>
    </source>
</evidence>
<dbReference type="EMBL" id="MZ156041">
    <property type="protein sequence ID" value="QWK43719.1"/>
    <property type="molecule type" value="Genomic_DNA"/>
</dbReference>
<gene>
    <name evidence="11" type="primary">rpl24</name>
</gene>
<dbReference type="SUPFAM" id="SSF50104">
    <property type="entry name" value="Translation proteins SH3-like domain"/>
    <property type="match status" value="1"/>
</dbReference>
<dbReference type="InterPro" id="IPR005824">
    <property type="entry name" value="KOW"/>
</dbReference>
<dbReference type="GO" id="GO:0003723">
    <property type="term" value="F:RNA binding"/>
    <property type="evidence" value="ECO:0007669"/>
    <property type="project" value="InterPro"/>
</dbReference>
<comment type="subunit">
    <text evidence="4">Part of the 50S ribosomal subunit.</text>
</comment>
<dbReference type="PANTHER" id="PTHR12903">
    <property type="entry name" value="MITOCHONDRIAL RIBOSOMAL PROTEIN L24"/>
    <property type="match status" value="1"/>
</dbReference>
<evidence type="ECO:0000256" key="4">
    <source>
        <dbReference type="ARBA" id="ARBA00011838"/>
    </source>
</evidence>
<dbReference type="GO" id="GO:0003735">
    <property type="term" value="F:structural constituent of ribosome"/>
    <property type="evidence" value="ECO:0007669"/>
    <property type="project" value="InterPro"/>
</dbReference>
<dbReference type="Gene3D" id="2.30.30.30">
    <property type="match status" value="1"/>
</dbReference>
<accession>A0A8F0FAR6</accession>
<evidence type="ECO:0000256" key="8">
    <source>
        <dbReference type="ARBA" id="ARBA00023274"/>
    </source>
</evidence>
<comment type="subcellular location">
    <subcellularLocation>
        <location evidence="2">Plastid</location>
        <location evidence="2">Chloroplast</location>
    </subcellularLocation>
</comment>
<dbReference type="InterPro" id="IPR014722">
    <property type="entry name" value="Rib_uL2_dom2"/>
</dbReference>
<keyword evidence="5" id="KW-0150">Chloroplast</keyword>
<evidence type="ECO:0000256" key="6">
    <source>
        <dbReference type="ARBA" id="ARBA00022640"/>
    </source>
</evidence>
<name>A0A8F0FAR6_9PHAE</name>
<sequence length="83" mass="9407">MKKKTPLIRKIHVRIGEKVKVISGQDKGKVGLVTKIVKQQNKLIVEGINIKVKHIKANRSGQTGEIKRIEFPIHSSNVSHYEE</sequence>
<proteinExistence type="inferred from homology"/>
<dbReference type="SMART" id="SM00739">
    <property type="entry name" value="KOW"/>
    <property type="match status" value="1"/>
</dbReference>
<keyword evidence="6 11" id="KW-0934">Plastid</keyword>
<dbReference type="CDD" id="cd06089">
    <property type="entry name" value="KOW_RPL26"/>
    <property type="match status" value="1"/>
</dbReference>
<evidence type="ECO:0000313" key="11">
    <source>
        <dbReference type="EMBL" id="QWK43719.1"/>
    </source>
</evidence>
<geneLocation type="plastid" evidence="11"/>
<keyword evidence="7 11" id="KW-0689">Ribosomal protein</keyword>
<evidence type="ECO:0000256" key="7">
    <source>
        <dbReference type="ARBA" id="ARBA00022980"/>
    </source>
</evidence>
<evidence type="ECO:0000256" key="5">
    <source>
        <dbReference type="ARBA" id="ARBA00022528"/>
    </source>
</evidence>
<reference evidence="11" key="1">
    <citation type="journal article" date="2021" name="Genome Biol. Evol.">
        <title>Genomic rearrangements and sequence evolution across brown algal organelles.</title>
        <authorList>
            <person name="Starko S."/>
            <person name="Bringloe T.T."/>
            <person name="Gomez M.S."/>
            <person name="Darby H."/>
            <person name="Graham S.W."/>
            <person name="Martone P.T."/>
        </authorList>
    </citation>
    <scope>NUCLEOTIDE SEQUENCE</scope>
</reference>
<protein>
    <recommendedName>
        <fullName evidence="9">Large ribosomal subunit protein uL24c</fullName>
    </recommendedName>
</protein>
<evidence type="ECO:0000259" key="10">
    <source>
        <dbReference type="SMART" id="SM00739"/>
    </source>
</evidence>
<dbReference type="HAMAP" id="MF_01326_B">
    <property type="entry name" value="Ribosomal_uL24_B"/>
    <property type="match status" value="1"/>
</dbReference>
<dbReference type="GO" id="GO:0005840">
    <property type="term" value="C:ribosome"/>
    <property type="evidence" value="ECO:0007669"/>
    <property type="project" value="UniProtKB-KW"/>
</dbReference>
<dbReference type="GO" id="GO:0009507">
    <property type="term" value="C:chloroplast"/>
    <property type="evidence" value="ECO:0007669"/>
    <property type="project" value="UniProtKB-SubCell"/>
</dbReference>
<dbReference type="InterPro" id="IPR003256">
    <property type="entry name" value="Ribosomal_uL24"/>
</dbReference>
<dbReference type="NCBIfam" id="TIGR01079">
    <property type="entry name" value="rplX_bact"/>
    <property type="match status" value="1"/>
</dbReference>
<feature type="domain" description="KOW" evidence="10">
    <location>
        <begin position="12"/>
        <end position="39"/>
    </location>
</feature>
<dbReference type="InterPro" id="IPR008991">
    <property type="entry name" value="Translation_prot_SH3-like_sf"/>
</dbReference>
<evidence type="ECO:0000256" key="9">
    <source>
        <dbReference type="ARBA" id="ARBA00035282"/>
    </source>
</evidence>
<dbReference type="GO" id="GO:0006412">
    <property type="term" value="P:translation"/>
    <property type="evidence" value="ECO:0007669"/>
    <property type="project" value="InterPro"/>
</dbReference>
<evidence type="ECO:0000256" key="2">
    <source>
        <dbReference type="ARBA" id="ARBA00004229"/>
    </source>
</evidence>
<evidence type="ECO:0000256" key="3">
    <source>
        <dbReference type="ARBA" id="ARBA00010618"/>
    </source>
</evidence>
<dbReference type="InterPro" id="IPR057264">
    <property type="entry name" value="Ribosomal_uL24_C"/>
</dbReference>
<comment type="similarity">
    <text evidence="3">Belongs to the universal ribosomal protein uL24 family.</text>
</comment>
<comment type="function">
    <text evidence="1">One of two assembly initiator proteins, it binds directly to the 5'-end of the 23S rRNA, where it nucleates assembly of the 50S subunit.</text>
</comment>
<dbReference type="AlphaFoldDB" id="A0A8F0FAR6"/>
<dbReference type="Pfam" id="PF17136">
    <property type="entry name" value="ribosomal_L24"/>
    <property type="match status" value="1"/>
</dbReference>
<dbReference type="GO" id="GO:1990904">
    <property type="term" value="C:ribonucleoprotein complex"/>
    <property type="evidence" value="ECO:0007669"/>
    <property type="project" value="UniProtKB-KW"/>
</dbReference>
<organism evidence="11">
    <name type="scientific">Desmarestia aculeata</name>
    <dbReference type="NCBI Taxonomy" id="62298"/>
    <lineage>
        <taxon>Eukaryota</taxon>
        <taxon>Sar</taxon>
        <taxon>Stramenopiles</taxon>
        <taxon>Ochrophyta</taxon>
        <taxon>PX clade</taxon>
        <taxon>Phaeophyceae</taxon>
        <taxon>Desmarestiales</taxon>
        <taxon>Desmarestiaceae</taxon>
        <taxon>Desmarestia</taxon>
    </lineage>
</organism>
<keyword evidence="8" id="KW-0687">Ribonucleoprotein</keyword>
<dbReference type="InterPro" id="IPR041988">
    <property type="entry name" value="Ribosomal_uL24_KOW"/>
</dbReference>